<dbReference type="HOGENOM" id="CLU_050973_0_0_1"/>
<dbReference type="AlphaFoldDB" id="D8SH07"/>
<feature type="domain" description="F-box" evidence="1">
    <location>
        <begin position="14"/>
        <end position="60"/>
    </location>
</feature>
<dbReference type="InterPro" id="IPR006573">
    <property type="entry name" value="NHR_dom"/>
</dbReference>
<dbReference type="Gene3D" id="1.20.1280.50">
    <property type="match status" value="1"/>
</dbReference>
<dbReference type="InterPro" id="IPR001810">
    <property type="entry name" value="F-box_dom"/>
</dbReference>
<dbReference type="Pfam" id="PF12937">
    <property type="entry name" value="F-box-like"/>
    <property type="match status" value="1"/>
</dbReference>
<dbReference type="PANTHER" id="PTHR31960">
    <property type="entry name" value="F-BOX PROTEIN PP2-A15"/>
    <property type="match status" value="1"/>
</dbReference>
<dbReference type="Proteomes" id="UP000001514">
    <property type="component" value="Unassembled WGS sequence"/>
</dbReference>
<dbReference type="InterPro" id="IPR036047">
    <property type="entry name" value="F-box-like_dom_sf"/>
</dbReference>
<dbReference type="PROSITE" id="PS51065">
    <property type="entry name" value="NHR"/>
    <property type="match status" value="1"/>
</dbReference>
<accession>D8SH07</accession>
<keyword evidence="4" id="KW-1185">Reference proteome</keyword>
<evidence type="ECO:0000259" key="2">
    <source>
        <dbReference type="PROSITE" id="PS51065"/>
    </source>
</evidence>
<gene>
    <name evidence="3" type="ORF">SELMODRAFT_116437</name>
</gene>
<dbReference type="SUPFAM" id="SSF81383">
    <property type="entry name" value="F-box domain"/>
    <property type="match status" value="1"/>
</dbReference>
<feature type="domain" description="NHR" evidence="2">
    <location>
        <begin position="189"/>
        <end position="267"/>
    </location>
</feature>
<dbReference type="Gramene" id="EFJ16296">
    <property type="protein sequence ID" value="EFJ16296"/>
    <property type="gene ID" value="SELMODRAFT_116437"/>
</dbReference>
<dbReference type="Pfam" id="PF14299">
    <property type="entry name" value="PP2"/>
    <property type="match status" value="1"/>
</dbReference>
<evidence type="ECO:0000313" key="3">
    <source>
        <dbReference type="EMBL" id="EFJ16296.1"/>
    </source>
</evidence>
<evidence type="ECO:0008006" key="5">
    <source>
        <dbReference type="Google" id="ProtNLM"/>
    </source>
</evidence>
<evidence type="ECO:0000313" key="4">
    <source>
        <dbReference type="Proteomes" id="UP000001514"/>
    </source>
</evidence>
<proteinExistence type="predicted"/>
<dbReference type="CDD" id="cd22162">
    <property type="entry name" value="F-box_AtSKIP3-like"/>
    <property type="match status" value="1"/>
</dbReference>
<dbReference type="KEGG" id="smo:SELMODRAFT_116437"/>
<sequence length="267" mass="29366">MGRGAGNRNLKSAMPGALDLPESIIASILSHTSPGDVARLALVNRAFRDAGRTDIVWERMLPVGYHRFLKLAISSIGGGGSSSKRELYEQLCGHILIGDGSEGLWIDRATAAVCHSFSSRSLAVTWGSTAEYWEWSSKHGARFDEVAHLKMVCWLELSGNWKLSLAPGTYTVSWRLQLDSDAFGWDKEPVRFSLATLDGRPVSMVARARTVADNWVEYDVGQIVVEDEDELGEVELFFSLQEIVSGTWKGGLFIDGVIVQPSHLIVE</sequence>
<dbReference type="FunCoup" id="D8SH07">
    <property type="interactions" value="414"/>
</dbReference>
<dbReference type="eggNOG" id="ENOG502QPMH">
    <property type="taxonomic scope" value="Eukaryota"/>
</dbReference>
<name>D8SH07_SELML</name>
<dbReference type="EMBL" id="GL377619">
    <property type="protein sequence ID" value="EFJ16296.1"/>
    <property type="molecule type" value="Genomic_DNA"/>
</dbReference>
<dbReference type="InterPro" id="IPR025886">
    <property type="entry name" value="PP2-like"/>
</dbReference>
<dbReference type="InParanoid" id="D8SH07"/>
<organism evidence="4">
    <name type="scientific">Selaginella moellendorffii</name>
    <name type="common">Spikemoss</name>
    <dbReference type="NCBI Taxonomy" id="88036"/>
    <lineage>
        <taxon>Eukaryota</taxon>
        <taxon>Viridiplantae</taxon>
        <taxon>Streptophyta</taxon>
        <taxon>Embryophyta</taxon>
        <taxon>Tracheophyta</taxon>
        <taxon>Lycopodiopsida</taxon>
        <taxon>Selaginellales</taxon>
        <taxon>Selaginellaceae</taxon>
        <taxon>Selaginella</taxon>
    </lineage>
</organism>
<protein>
    <recommendedName>
        <fullName evidence="5">F-box domain-containing protein</fullName>
    </recommendedName>
</protein>
<reference evidence="3 4" key="1">
    <citation type="journal article" date="2011" name="Science">
        <title>The Selaginella genome identifies genetic changes associated with the evolution of vascular plants.</title>
        <authorList>
            <person name="Banks J.A."/>
            <person name="Nishiyama T."/>
            <person name="Hasebe M."/>
            <person name="Bowman J.L."/>
            <person name="Gribskov M."/>
            <person name="dePamphilis C."/>
            <person name="Albert V.A."/>
            <person name="Aono N."/>
            <person name="Aoyama T."/>
            <person name="Ambrose B.A."/>
            <person name="Ashton N.W."/>
            <person name="Axtell M.J."/>
            <person name="Barker E."/>
            <person name="Barker M.S."/>
            <person name="Bennetzen J.L."/>
            <person name="Bonawitz N.D."/>
            <person name="Chapple C."/>
            <person name="Cheng C."/>
            <person name="Correa L.G."/>
            <person name="Dacre M."/>
            <person name="DeBarry J."/>
            <person name="Dreyer I."/>
            <person name="Elias M."/>
            <person name="Engstrom E.M."/>
            <person name="Estelle M."/>
            <person name="Feng L."/>
            <person name="Finet C."/>
            <person name="Floyd S.K."/>
            <person name="Frommer W.B."/>
            <person name="Fujita T."/>
            <person name="Gramzow L."/>
            <person name="Gutensohn M."/>
            <person name="Harholt J."/>
            <person name="Hattori M."/>
            <person name="Heyl A."/>
            <person name="Hirai T."/>
            <person name="Hiwatashi Y."/>
            <person name="Ishikawa M."/>
            <person name="Iwata M."/>
            <person name="Karol K.G."/>
            <person name="Koehler B."/>
            <person name="Kolukisaoglu U."/>
            <person name="Kubo M."/>
            <person name="Kurata T."/>
            <person name="Lalonde S."/>
            <person name="Li K."/>
            <person name="Li Y."/>
            <person name="Litt A."/>
            <person name="Lyons E."/>
            <person name="Manning G."/>
            <person name="Maruyama T."/>
            <person name="Michael T.P."/>
            <person name="Mikami K."/>
            <person name="Miyazaki S."/>
            <person name="Morinaga S."/>
            <person name="Murata T."/>
            <person name="Mueller-Roeber B."/>
            <person name="Nelson D.R."/>
            <person name="Obara M."/>
            <person name="Oguri Y."/>
            <person name="Olmstead R.G."/>
            <person name="Onodera N."/>
            <person name="Petersen B.L."/>
            <person name="Pils B."/>
            <person name="Prigge M."/>
            <person name="Rensing S.A."/>
            <person name="Riano-Pachon D.M."/>
            <person name="Roberts A.W."/>
            <person name="Sato Y."/>
            <person name="Scheller H.V."/>
            <person name="Schulz B."/>
            <person name="Schulz C."/>
            <person name="Shakirov E.V."/>
            <person name="Shibagaki N."/>
            <person name="Shinohara N."/>
            <person name="Shippen D.E."/>
            <person name="Soerensen I."/>
            <person name="Sotooka R."/>
            <person name="Sugimoto N."/>
            <person name="Sugita M."/>
            <person name="Sumikawa N."/>
            <person name="Tanurdzic M."/>
            <person name="Theissen G."/>
            <person name="Ulvskov P."/>
            <person name="Wakazuki S."/>
            <person name="Weng J.K."/>
            <person name="Willats W.W."/>
            <person name="Wipf D."/>
            <person name="Wolf P.G."/>
            <person name="Yang L."/>
            <person name="Zimmer A.D."/>
            <person name="Zhu Q."/>
            <person name="Mitros T."/>
            <person name="Hellsten U."/>
            <person name="Loque D."/>
            <person name="Otillar R."/>
            <person name="Salamov A."/>
            <person name="Schmutz J."/>
            <person name="Shapiro H."/>
            <person name="Lindquist E."/>
            <person name="Lucas S."/>
            <person name="Rokhsar D."/>
            <person name="Grigoriev I.V."/>
        </authorList>
    </citation>
    <scope>NUCLEOTIDE SEQUENCE [LARGE SCALE GENOMIC DNA]</scope>
</reference>
<dbReference type="PANTHER" id="PTHR31960:SF2">
    <property type="entry name" value="F-BOX PROTEIN PP2-A15"/>
    <property type="match status" value="1"/>
</dbReference>
<evidence type="ECO:0000259" key="1">
    <source>
        <dbReference type="PROSITE" id="PS50181"/>
    </source>
</evidence>
<dbReference type="PROSITE" id="PS50181">
    <property type="entry name" value="FBOX"/>
    <property type="match status" value="1"/>
</dbReference>
<dbReference type="OMA" id="GNIEFCM"/>